<accession>A0A1H9XR53</accession>
<keyword evidence="7" id="KW-1185">Reference proteome</keyword>
<keyword evidence="4" id="KW-0143">Chaperone</keyword>
<evidence type="ECO:0000313" key="6">
    <source>
        <dbReference type="EMBL" id="SES48509.1"/>
    </source>
</evidence>
<feature type="compositionally biased region" description="Polar residues" evidence="5">
    <location>
        <begin position="161"/>
        <end position="183"/>
    </location>
</feature>
<protein>
    <submittedName>
        <fullName evidence="6">EspG family protein</fullName>
    </submittedName>
</protein>
<evidence type="ECO:0000256" key="2">
    <source>
        <dbReference type="ARBA" id="ARBA00006411"/>
    </source>
</evidence>
<feature type="region of interest" description="Disordered" evidence="5">
    <location>
        <begin position="158"/>
        <end position="183"/>
    </location>
</feature>
<name>A0A1H9XR53_9PSEU</name>
<organism evidence="6 7">
    <name type="scientific">Lentzea flaviverrucosa</name>
    <dbReference type="NCBI Taxonomy" id="200379"/>
    <lineage>
        <taxon>Bacteria</taxon>
        <taxon>Bacillati</taxon>
        <taxon>Actinomycetota</taxon>
        <taxon>Actinomycetes</taxon>
        <taxon>Pseudonocardiales</taxon>
        <taxon>Pseudonocardiaceae</taxon>
        <taxon>Lentzea</taxon>
    </lineage>
</organism>
<dbReference type="EMBL" id="FOFT01000016">
    <property type="protein sequence ID" value="SES48509.1"/>
    <property type="molecule type" value="Genomic_DNA"/>
</dbReference>
<evidence type="ECO:0000256" key="5">
    <source>
        <dbReference type="SAM" id="MobiDB-lite"/>
    </source>
</evidence>
<dbReference type="OrthoDB" id="3675768at2"/>
<dbReference type="Proteomes" id="UP000199028">
    <property type="component" value="Unassembled WGS sequence"/>
</dbReference>
<comment type="similarity">
    <text evidence="2">Belongs to the EspG family.</text>
</comment>
<dbReference type="RefSeq" id="WP_090071393.1">
    <property type="nucleotide sequence ID" value="NZ_FOFT01000016.1"/>
</dbReference>
<proteinExistence type="inferred from homology"/>
<evidence type="ECO:0000256" key="4">
    <source>
        <dbReference type="ARBA" id="ARBA00023186"/>
    </source>
</evidence>
<reference evidence="7" key="1">
    <citation type="submission" date="2016-10" db="EMBL/GenBank/DDBJ databases">
        <authorList>
            <person name="Varghese N."/>
            <person name="Submissions S."/>
        </authorList>
    </citation>
    <scope>NUCLEOTIDE SEQUENCE [LARGE SCALE GENOMIC DNA]</scope>
    <source>
        <strain evidence="7">CGMCC 4.578</strain>
    </source>
</reference>
<comment type="subcellular location">
    <subcellularLocation>
        <location evidence="1">Cytoplasm</location>
    </subcellularLocation>
</comment>
<gene>
    <name evidence="6" type="ORF">SAMN05216195_116200</name>
</gene>
<dbReference type="InterPro" id="IPR025734">
    <property type="entry name" value="EspG"/>
</dbReference>
<keyword evidence="3" id="KW-0963">Cytoplasm</keyword>
<evidence type="ECO:0000256" key="3">
    <source>
        <dbReference type="ARBA" id="ARBA00022490"/>
    </source>
</evidence>
<evidence type="ECO:0000256" key="1">
    <source>
        <dbReference type="ARBA" id="ARBA00004496"/>
    </source>
</evidence>
<dbReference type="Pfam" id="PF14011">
    <property type="entry name" value="ESX-1_EspG"/>
    <property type="match status" value="1"/>
</dbReference>
<evidence type="ECO:0000313" key="7">
    <source>
        <dbReference type="Proteomes" id="UP000199028"/>
    </source>
</evidence>
<sequence length="260" mass="28552">MLRSRVAIPVTALYQAWQAAGLPTMHRALLAQVDFDEDLLESGDVSELERLQRSAWAQLEQYGLARGGQIHPDLTNALRLVVEAGVEYWAFFSLKDGPQQSVLVVSNGQDALRIVLTPDQQFVLEPVRAEEAPQALVGALPPTPAGRGNPITLPEEALQQKRPQPSYEDTGSFLQQSRPTSTPNDQLVAQLNEIMSQPRTGGGQVFSAKRDHLGRKQRCANPLTFIDTPSGRYLAAKSDGWLRVQPADFGTLTRMTATMP</sequence>
<dbReference type="AlphaFoldDB" id="A0A1H9XR53"/>